<dbReference type="EMBL" id="JBEPBX010000001">
    <property type="protein sequence ID" value="MER6611975.1"/>
    <property type="molecule type" value="Genomic_DNA"/>
</dbReference>
<dbReference type="Gene3D" id="3.30.750.24">
    <property type="entry name" value="STAS domain"/>
    <property type="match status" value="1"/>
</dbReference>
<keyword evidence="4" id="KW-1185">Reference proteome</keyword>
<dbReference type="InterPro" id="IPR036513">
    <property type="entry name" value="STAS_dom_sf"/>
</dbReference>
<dbReference type="CDD" id="cd07043">
    <property type="entry name" value="STAS_anti-anti-sigma_factors"/>
    <property type="match status" value="1"/>
</dbReference>
<accession>A0ABV1UNP9</accession>
<evidence type="ECO:0000259" key="2">
    <source>
        <dbReference type="PROSITE" id="PS50801"/>
    </source>
</evidence>
<dbReference type="InterPro" id="IPR002645">
    <property type="entry name" value="STAS_dom"/>
</dbReference>
<evidence type="ECO:0000313" key="3">
    <source>
        <dbReference type="EMBL" id="MER6611975.1"/>
    </source>
</evidence>
<dbReference type="Proteomes" id="UP001445472">
    <property type="component" value="Unassembled WGS sequence"/>
</dbReference>
<dbReference type="Pfam" id="PF01740">
    <property type="entry name" value="STAS"/>
    <property type="match status" value="1"/>
</dbReference>
<gene>
    <name evidence="3" type="ORF">ABT276_00825</name>
</gene>
<comment type="caution">
    <text evidence="3">The sequence shown here is derived from an EMBL/GenBank/DDBJ whole genome shotgun (WGS) entry which is preliminary data.</text>
</comment>
<evidence type="ECO:0000313" key="4">
    <source>
        <dbReference type="Proteomes" id="UP001445472"/>
    </source>
</evidence>
<reference evidence="3 4" key="1">
    <citation type="submission" date="2024-06" db="EMBL/GenBank/DDBJ databases">
        <title>The Natural Products Discovery Center: Release of the First 8490 Sequenced Strains for Exploring Actinobacteria Biosynthetic Diversity.</title>
        <authorList>
            <person name="Kalkreuter E."/>
            <person name="Kautsar S.A."/>
            <person name="Yang D."/>
            <person name="Bader C.D."/>
            <person name="Teijaro C.N."/>
            <person name="Fluegel L."/>
            <person name="Davis C.M."/>
            <person name="Simpson J.R."/>
            <person name="Lauterbach L."/>
            <person name="Steele A.D."/>
            <person name="Gui C."/>
            <person name="Meng S."/>
            <person name="Li G."/>
            <person name="Viehrig K."/>
            <person name="Ye F."/>
            <person name="Su P."/>
            <person name="Kiefer A.F."/>
            <person name="Nichols A."/>
            <person name="Cepeda A.J."/>
            <person name="Yan W."/>
            <person name="Fan B."/>
            <person name="Jiang Y."/>
            <person name="Adhikari A."/>
            <person name="Zheng C.-J."/>
            <person name="Schuster L."/>
            <person name="Cowan T.M."/>
            <person name="Smanski M.J."/>
            <person name="Chevrette M.G."/>
            <person name="De Carvalho L.P.S."/>
            <person name="Shen B."/>
        </authorList>
    </citation>
    <scope>NUCLEOTIDE SEQUENCE [LARGE SCALE GENOMIC DNA]</scope>
    <source>
        <strain evidence="3 4">NPDC000837</strain>
    </source>
</reference>
<dbReference type="PROSITE" id="PS50801">
    <property type="entry name" value="STAS"/>
    <property type="match status" value="1"/>
</dbReference>
<evidence type="ECO:0000256" key="1">
    <source>
        <dbReference type="SAM" id="MobiDB-lite"/>
    </source>
</evidence>
<sequence>MNINVVRVTSGTPAHTTVEVALGGELDMASAERIEPALTRLVYSGEQELVLELSNVTFCDSAGAELFERVNRRCTAAHVRLRLRNIGGRTALVLRALGVDRTISCAFSSPASRGGGGRRHGPREPSREARPALARQQYPGDVGR</sequence>
<organism evidence="3 4">
    <name type="scientific">Streptomyces xantholiticus</name>
    <dbReference type="NCBI Taxonomy" id="68285"/>
    <lineage>
        <taxon>Bacteria</taxon>
        <taxon>Bacillati</taxon>
        <taxon>Actinomycetota</taxon>
        <taxon>Actinomycetes</taxon>
        <taxon>Kitasatosporales</taxon>
        <taxon>Streptomycetaceae</taxon>
        <taxon>Streptomyces</taxon>
    </lineage>
</organism>
<dbReference type="SUPFAM" id="SSF52091">
    <property type="entry name" value="SpoIIaa-like"/>
    <property type="match status" value="1"/>
</dbReference>
<dbReference type="PANTHER" id="PTHR33495">
    <property type="entry name" value="ANTI-SIGMA FACTOR ANTAGONIST TM_1081-RELATED-RELATED"/>
    <property type="match status" value="1"/>
</dbReference>
<feature type="region of interest" description="Disordered" evidence="1">
    <location>
        <begin position="106"/>
        <end position="144"/>
    </location>
</feature>
<feature type="domain" description="STAS" evidence="2">
    <location>
        <begin position="20"/>
        <end position="104"/>
    </location>
</feature>
<protein>
    <submittedName>
        <fullName evidence="3">STAS domain-containing protein</fullName>
    </submittedName>
</protein>
<proteinExistence type="predicted"/>
<dbReference type="RefSeq" id="WP_351974480.1">
    <property type="nucleotide sequence ID" value="NZ_JBEPBX010000001.1"/>
</dbReference>
<name>A0ABV1UNP9_9ACTN</name>
<dbReference type="PANTHER" id="PTHR33495:SF2">
    <property type="entry name" value="ANTI-SIGMA FACTOR ANTAGONIST TM_1081-RELATED"/>
    <property type="match status" value="1"/>
</dbReference>